<feature type="region of interest" description="Disordered" evidence="1">
    <location>
        <begin position="100"/>
        <end position="212"/>
    </location>
</feature>
<dbReference type="AlphaFoldDB" id="A0A9P5HDG2"/>
<name>A0A9P5HDG2_9HYPO</name>
<feature type="compositionally biased region" description="Polar residues" evidence="1">
    <location>
        <begin position="151"/>
        <end position="164"/>
    </location>
</feature>
<organism evidence="3 4">
    <name type="scientific">Cylindrodendrum hubeiense</name>
    <dbReference type="NCBI Taxonomy" id="595255"/>
    <lineage>
        <taxon>Eukaryota</taxon>
        <taxon>Fungi</taxon>
        <taxon>Dikarya</taxon>
        <taxon>Ascomycota</taxon>
        <taxon>Pezizomycotina</taxon>
        <taxon>Sordariomycetes</taxon>
        <taxon>Hypocreomycetidae</taxon>
        <taxon>Hypocreales</taxon>
        <taxon>Nectriaceae</taxon>
        <taxon>Cylindrodendrum</taxon>
    </lineage>
</organism>
<dbReference type="EMBL" id="JAANBB010000082">
    <property type="protein sequence ID" value="KAF7551223.1"/>
    <property type="molecule type" value="Genomic_DNA"/>
</dbReference>
<comment type="caution">
    <text evidence="3">The sequence shown here is derived from an EMBL/GenBank/DDBJ whole genome shotgun (WGS) entry which is preliminary data.</text>
</comment>
<proteinExistence type="predicted"/>
<feature type="signal peptide" evidence="2">
    <location>
        <begin position="1"/>
        <end position="16"/>
    </location>
</feature>
<evidence type="ECO:0000313" key="4">
    <source>
        <dbReference type="Proteomes" id="UP000722485"/>
    </source>
</evidence>
<dbReference type="OrthoDB" id="5427833at2759"/>
<dbReference type="Proteomes" id="UP000722485">
    <property type="component" value="Unassembled WGS sequence"/>
</dbReference>
<sequence length="234" mass="23976">MPRFSHLLLAAGYASATLVLSNFEDITSKVTVKSSCLDAYNTPLTNCVVDDFGDNECSSKCKASLKQAQSNIQDDCGSVAVDSSSLLYRAQKGELVQATCKNGSDDDADDEEETATTTISSPSSKSNKNQKMIETSTITRRTTSTAEIGTHTATVTDTKQTTSLVLAGEAPTGSAASAGSETSSAAATETSKSSSLGGDPFASSNNTDSGSGRAASLGYASLVISAVACLMAVM</sequence>
<accession>A0A9P5HDG2</accession>
<feature type="compositionally biased region" description="Low complexity" evidence="1">
    <location>
        <begin position="115"/>
        <end position="145"/>
    </location>
</feature>
<feature type="compositionally biased region" description="Low complexity" evidence="1">
    <location>
        <begin position="167"/>
        <end position="195"/>
    </location>
</feature>
<keyword evidence="4" id="KW-1185">Reference proteome</keyword>
<feature type="chain" id="PRO_5040327510" evidence="2">
    <location>
        <begin position="17"/>
        <end position="234"/>
    </location>
</feature>
<reference evidence="3" key="1">
    <citation type="submission" date="2020-03" db="EMBL/GenBank/DDBJ databases">
        <title>Draft Genome Sequence of Cylindrodendrum hubeiense.</title>
        <authorList>
            <person name="Buettner E."/>
            <person name="Kellner H."/>
        </authorList>
    </citation>
    <scope>NUCLEOTIDE SEQUENCE</scope>
    <source>
        <strain evidence="3">IHI 201604</strain>
    </source>
</reference>
<evidence type="ECO:0000313" key="3">
    <source>
        <dbReference type="EMBL" id="KAF7551223.1"/>
    </source>
</evidence>
<evidence type="ECO:0000256" key="1">
    <source>
        <dbReference type="SAM" id="MobiDB-lite"/>
    </source>
</evidence>
<gene>
    <name evidence="3" type="ORF">G7Z17_g5176</name>
</gene>
<feature type="compositionally biased region" description="Acidic residues" evidence="1">
    <location>
        <begin position="105"/>
        <end position="114"/>
    </location>
</feature>
<protein>
    <submittedName>
        <fullName evidence="3">Uncharacterized protein</fullName>
    </submittedName>
</protein>
<evidence type="ECO:0000256" key="2">
    <source>
        <dbReference type="SAM" id="SignalP"/>
    </source>
</evidence>
<keyword evidence="2" id="KW-0732">Signal</keyword>